<dbReference type="PANTHER" id="PTHR38773">
    <property type="entry name" value="PROTEIN SPRT"/>
    <property type="match status" value="1"/>
</dbReference>
<dbReference type="NCBIfam" id="NF003421">
    <property type="entry name" value="PRK04860.1"/>
    <property type="match status" value="1"/>
</dbReference>
<organism evidence="2 3">
    <name type="scientific">Aliiglaciecola litoralis</name>
    <dbReference type="NCBI Taxonomy" id="582857"/>
    <lineage>
        <taxon>Bacteria</taxon>
        <taxon>Pseudomonadati</taxon>
        <taxon>Pseudomonadota</taxon>
        <taxon>Gammaproteobacteria</taxon>
        <taxon>Alteromonadales</taxon>
        <taxon>Alteromonadaceae</taxon>
        <taxon>Aliiglaciecola</taxon>
    </lineage>
</organism>
<accession>A0ABN1LCF3</accession>
<protein>
    <submittedName>
        <fullName evidence="2">SprT family zinc-dependent metalloprotease</fullName>
    </submittedName>
</protein>
<reference evidence="2 3" key="1">
    <citation type="journal article" date="2019" name="Int. J. Syst. Evol. Microbiol.">
        <title>The Global Catalogue of Microorganisms (GCM) 10K type strain sequencing project: providing services to taxonomists for standard genome sequencing and annotation.</title>
        <authorList>
            <consortium name="The Broad Institute Genomics Platform"/>
            <consortium name="The Broad Institute Genome Sequencing Center for Infectious Disease"/>
            <person name="Wu L."/>
            <person name="Ma J."/>
        </authorList>
    </citation>
    <scope>NUCLEOTIDE SEQUENCE [LARGE SCALE GENOMIC DNA]</scope>
    <source>
        <strain evidence="2 3">JCM 15896</strain>
    </source>
</reference>
<evidence type="ECO:0000313" key="2">
    <source>
        <dbReference type="EMBL" id="GAA0852576.1"/>
    </source>
</evidence>
<keyword evidence="2" id="KW-0645">Protease</keyword>
<dbReference type="SMART" id="SM00731">
    <property type="entry name" value="SprT"/>
    <property type="match status" value="1"/>
</dbReference>
<keyword evidence="2" id="KW-0482">Metalloprotease</keyword>
<dbReference type="PANTHER" id="PTHR38773:SF1">
    <property type="entry name" value="PROTEIN SPRT"/>
    <property type="match status" value="1"/>
</dbReference>
<name>A0ABN1LCF3_9ALTE</name>
<comment type="caution">
    <text evidence="2">The sequence shown here is derived from an EMBL/GenBank/DDBJ whole genome shotgun (WGS) entry which is preliminary data.</text>
</comment>
<proteinExistence type="predicted"/>
<dbReference type="EMBL" id="BAAAFD010000001">
    <property type="protein sequence ID" value="GAA0852576.1"/>
    <property type="molecule type" value="Genomic_DNA"/>
</dbReference>
<gene>
    <name evidence="2" type="ORF">GCM10009114_02940</name>
</gene>
<keyword evidence="2" id="KW-0378">Hydrolase</keyword>
<keyword evidence="3" id="KW-1185">Reference proteome</keyword>
<dbReference type="InterPro" id="IPR006640">
    <property type="entry name" value="SprT-like_domain"/>
</dbReference>
<evidence type="ECO:0000259" key="1">
    <source>
        <dbReference type="SMART" id="SM00731"/>
    </source>
</evidence>
<dbReference type="RefSeq" id="WP_343855884.1">
    <property type="nucleotide sequence ID" value="NZ_BAAAFD010000001.1"/>
</dbReference>
<dbReference type="Pfam" id="PF10263">
    <property type="entry name" value="SprT-like"/>
    <property type="match status" value="1"/>
</dbReference>
<evidence type="ECO:0000313" key="3">
    <source>
        <dbReference type="Proteomes" id="UP001500359"/>
    </source>
</evidence>
<dbReference type="GO" id="GO:0008237">
    <property type="term" value="F:metallopeptidase activity"/>
    <property type="evidence" value="ECO:0007669"/>
    <property type="project" value="UniProtKB-KW"/>
</dbReference>
<sequence length="165" mass="18975">MLSKEHQRLAQQRLADCISAAEGFFGRQFNSPALLFNQRGKIAGTAHLQKNLIKLNAVLMADNLDQFCQAVIPHEVAHILVFQLYGRVKPHGKEWQGIMTGVFGLEPKVRHQMDVTKTQGKTFDYHCRCGTMKLSIRRHNKIVRKQQTYLCRQCNHVLHQVENNN</sequence>
<dbReference type="Proteomes" id="UP001500359">
    <property type="component" value="Unassembled WGS sequence"/>
</dbReference>
<feature type="domain" description="SprT-like" evidence="1">
    <location>
        <begin position="12"/>
        <end position="161"/>
    </location>
</feature>